<dbReference type="AlphaFoldDB" id="X1R7B3"/>
<protein>
    <recommendedName>
        <fullName evidence="3">Carrier domain-containing protein</fullName>
    </recommendedName>
</protein>
<accession>X1R7B3</accession>
<gene>
    <name evidence="4" type="ORF">S12H4_09562</name>
</gene>
<dbReference type="InterPro" id="IPR003231">
    <property type="entry name" value="ACP"/>
</dbReference>
<dbReference type="EMBL" id="BARW01003903">
    <property type="protein sequence ID" value="GAI59025.1"/>
    <property type="molecule type" value="Genomic_DNA"/>
</dbReference>
<dbReference type="GO" id="GO:0000036">
    <property type="term" value="F:acyl carrier activity"/>
    <property type="evidence" value="ECO:0007669"/>
    <property type="project" value="TreeGrafter"/>
</dbReference>
<evidence type="ECO:0000256" key="2">
    <source>
        <dbReference type="ARBA" id="ARBA00022553"/>
    </source>
</evidence>
<dbReference type="NCBIfam" id="TIGR00517">
    <property type="entry name" value="acyl_carrier"/>
    <property type="match status" value="1"/>
</dbReference>
<dbReference type="PROSITE" id="PS50075">
    <property type="entry name" value="CARRIER"/>
    <property type="match status" value="1"/>
</dbReference>
<sequence length="90" mass="10048">GFRPVATVYERLKKIIVEQLAVEEEEVTPSASFADDLGADSLDLVELMMTMEEEFSNPSLTIDIPDEDAEKIVTVQDTINYIRGLGIQDE</sequence>
<dbReference type="HAMAP" id="MF_01217">
    <property type="entry name" value="Acyl_carrier"/>
    <property type="match status" value="1"/>
</dbReference>
<keyword evidence="1" id="KW-0596">Phosphopantetheine</keyword>
<organism evidence="4">
    <name type="scientific">marine sediment metagenome</name>
    <dbReference type="NCBI Taxonomy" id="412755"/>
    <lineage>
        <taxon>unclassified sequences</taxon>
        <taxon>metagenomes</taxon>
        <taxon>ecological metagenomes</taxon>
    </lineage>
</organism>
<dbReference type="GO" id="GO:0000035">
    <property type="term" value="F:acyl binding"/>
    <property type="evidence" value="ECO:0007669"/>
    <property type="project" value="TreeGrafter"/>
</dbReference>
<name>X1R7B3_9ZZZZ</name>
<dbReference type="NCBIfam" id="NF002148">
    <property type="entry name" value="PRK00982.1-2"/>
    <property type="match status" value="1"/>
</dbReference>
<dbReference type="NCBIfam" id="NF002150">
    <property type="entry name" value="PRK00982.1-4"/>
    <property type="match status" value="1"/>
</dbReference>
<comment type="caution">
    <text evidence="4">The sequence shown here is derived from an EMBL/GenBank/DDBJ whole genome shotgun (WGS) entry which is preliminary data.</text>
</comment>
<evidence type="ECO:0000313" key="4">
    <source>
        <dbReference type="EMBL" id="GAI59025.1"/>
    </source>
</evidence>
<reference evidence="4" key="1">
    <citation type="journal article" date="2014" name="Front. Microbiol.">
        <title>High frequency of phylogenetically diverse reductive dehalogenase-homologous genes in deep subseafloor sedimentary metagenomes.</title>
        <authorList>
            <person name="Kawai M."/>
            <person name="Futagami T."/>
            <person name="Toyoda A."/>
            <person name="Takaki Y."/>
            <person name="Nishi S."/>
            <person name="Hori S."/>
            <person name="Arai W."/>
            <person name="Tsubouchi T."/>
            <person name="Morono Y."/>
            <person name="Uchiyama I."/>
            <person name="Ito T."/>
            <person name="Fujiyama A."/>
            <person name="Inagaki F."/>
            <person name="Takami H."/>
        </authorList>
    </citation>
    <scope>NUCLEOTIDE SEQUENCE</scope>
    <source>
        <strain evidence="4">Expedition CK06-06</strain>
    </source>
</reference>
<dbReference type="GO" id="GO:0005829">
    <property type="term" value="C:cytosol"/>
    <property type="evidence" value="ECO:0007669"/>
    <property type="project" value="TreeGrafter"/>
</dbReference>
<proteinExistence type="inferred from homology"/>
<dbReference type="SUPFAM" id="SSF47336">
    <property type="entry name" value="ACP-like"/>
    <property type="match status" value="1"/>
</dbReference>
<dbReference type="PANTHER" id="PTHR20863:SF76">
    <property type="entry name" value="CARRIER DOMAIN-CONTAINING PROTEIN"/>
    <property type="match status" value="1"/>
</dbReference>
<dbReference type="GO" id="GO:0009245">
    <property type="term" value="P:lipid A biosynthetic process"/>
    <property type="evidence" value="ECO:0007669"/>
    <property type="project" value="TreeGrafter"/>
</dbReference>
<dbReference type="Gene3D" id="1.10.1200.10">
    <property type="entry name" value="ACP-like"/>
    <property type="match status" value="1"/>
</dbReference>
<feature type="domain" description="Carrier" evidence="3">
    <location>
        <begin position="6"/>
        <end position="86"/>
    </location>
</feature>
<dbReference type="Pfam" id="PF00550">
    <property type="entry name" value="PP-binding"/>
    <property type="match status" value="1"/>
</dbReference>
<feature type="non-terminal residue" evidence="4">
    <location>
        <position position="1"/>
    </location>
</feature>
<dbReference type="InterPro" id="IPR036736">
    <property type="entry name" value="ACP-like_sf"/>
</dbReference>
<dbReference type="NCBIfam" id="NF002149">
    <property type="entry name" value="PRK00982.1-3"/>
    <property type="match status" value="1"/>
</dbReference>
<evidence type="ECO:0000259" key="3">
    <source>
        <dbReference type="PROSITE" id="PS50075"/>
    </source>
</evidence>
<dbReference type="PANTHER" id="PTHR20863">
    <property type="entry name" value="ACYL CARRIER PROTEIN"/>
    <property type="match status" value="1"/>
</dbReference>
<dbReference type="InterPro" id="IPR009081">
    <property type="entry name" value="PP-bd_ACP"/>
</dbReference>
<keyword evidence="2" id="KW-0597">Phosphoprotein</keyword>
<dbReference type="NCBIfam" id="NF002151">
    <property type="entry name" value="PRK00982.1-5"/>
    <property type="match status" value="1"/>
</dbReference>
<dbReference type="GO" id="GO:0016020">
    <property type="term" value="C:membrane"/>
    <property type="evidence" value="ECO:0007669"/>
    <property type="project" value="GOC"/>
</dbReference>
<evidence type="ECO:0000256" key="1">
    <source>
        <dbReference type="ARBA" id="ARBA00022450"/>
    </source>
</evidence>